<proteinExistence type="inferred from homology"/>
<dbReference type="InterPro" id="IPR054728">
    <property type="entry name" value="RsmB-like_ferredoxin"/>
</dbReference>
<dbReference type="Gene3D" id="1.10.940.10">
    <property type="entry name" value="NusB-like"/>
    <property type="match status" value="1"/>
</dbReference>
<keyword evidence="1 5" id="KW-0489">Methyltransferase</keyword>
<reference evidence="7" key="1">
    <citation type="submission" date="2021-01" db="EMBL/GenBank/DDBJ databases">
        <title>Modified the classification status of verrucomicrobia.</title>
        <authorList>
            <person name="Feng X."/>
        </authorList>
    </citation>
    <scope>NUCLEOTIDE SEQUENCE</scope>
    <source>
        <strain evidence="7">_KCTC 22039</strain>
    </source>
</reference>
<evidence type="ECO:0000256" key="1">
    <source>
        <dbReference type="ARBA" id="ARBA00022603"/>
    </source>
</evidence>
<protein>
    <submittedName>
        <fullName evidence="7">Methyltransferase domain-containing protein</fullName>
    </submittedName>
</protein>
<evidence type="ECO:0000256" key="2">
    <source>
        <dbReference type="ARBA" id="ARBA00022679"/>
    </source>
</evidence>
<dbReference type="PANTHER" id="PTHR22807">
    <property type="entry name" value="NOP2 YEAST -RELATED NOL1/NOP2/FMU SUN DOMAIN-CONTAINING"/>
    <property type="match status" value="1"/>
</dbReference>
<evidence type="ECO:0000256" key="5">
    <source>
        <dbReference type="PROSITE-ProRule" id="PRU01023"/>
    </source>
</evidence>
<comment type="caution">
    <text evidence="7">The sequence shown here is derived from an EMBL/GenBank/DDBJ whole genome shotgun (WGS) entry which is preliminary data.</text>
</comment>
<feature type="domain" description="SAM-dependent MTase RsmB/NOP-type" evidence="6">
    <location>
        <begin position="152"/>
        <end position="416"/>
    </location>
</feature>
<comment type="similarity">
    <text evidence="5">Belongs to the class I-like SAM-binding methyltransferase superfamily. RsmB/NOP family.</text>
</comment>
<dbReference type="InterPro" id="IPR006027">
    <property type="entry name" value="NusB_RsmB_TIM44"/>
</dbReference>
<dbReference type="AlphaFoldDB" id="A0A8J7MAX6"/>
<dbReference type="Pfam" id="PF22458">
    <property type="entry name" value="RsmF-B_ferredox"/>
    <property type="match status" value="1"/>
</dbReference>
<feature type="binding site" evidence="5">
    <location>
        <position position="316"/>
    </location>
    <ligand>
        <name>S-adenosyl-L-methionine</name>
        <dbReference type="ChEBI" id="CHEBI:59789"/>
    </ligand>
</feature>
<keyword evidence="2 5" id="KW-0808">Transferase</keyword>
<evidence type="ECO:0000313" key="7">
    <source>
        <dbReference type="EMBL" id="MBK1789636.1"/>
    </source>
</evidence>
<keyword evidence="4 5" id="KW-0694">RNA-binding</keyword>
<organism evidence="7 8">
    <name type="scientific">Persicirhabdus sediminis</name>
    <dbReference type="NCBI Taxonomy" id="454144"/>
    <lineage>
        <taxon>Bacteria</taxon>
        <taxon>Pseudomonadati</taxon>
        <taxon>Verrucomicrobiota</taxon>
        <taxon>Verrucomicrobiia</taxon>
        <taxon>Verrucomicrobiales</taxon>
        <taxon>Verrucomicrobiaceae</taxon>
        <taxon>Persicirhabdus</taxon>
    </lineage>
</organism>
<dbReference type="GO" id="GO:0008173">
    <property type="term" value="F:RNA methyltransferase activity"/>
    <property type="evidence" value="ECO:0007669"/>
    <property type="project" value="InterPro"/>
</dbReference>
<sequence length="416" mass="46523">MSNPKTNVRRAAVSALKAWANGHTYMDTLIDRHSSRNHLSREDRSLLQNILNTVLRNRRLLDHWISKLRKGKLDHDTRDILRVGLAQILIIGIPDHAAVNETVNCGKAPVRGLINAVLRRAILKRKQLLSDAEELAPDVLYSHPGWLYKRWRQEFGKANAIKLMQLNNQSADTFARVNPLVAEGAEALANSDVAEAVEDVDGFYRITGAMPHEWLNNGYIYIQDLATRHSVELMDPQPDEIILDACAAPGGKAVLAAAAMQNSGELVCTDSNAKRLPRLQENLQRLKVANASVDVHDWTKPAPADWHGKFDAILLDVPCSNTGVIRRRIDVRWRLQLESIDEQVATQMSILENALPCLKPTGRLIYSTCSIESRENSELVAEFIAKHPKLKLADERIITPFADDTDGAYAARLELK</sequence>
<dbReference type="SUPFAM" id="SSF48013">
    <property type="entry name" value="NusB-like"/>
    <property type="match status" value="1"/>
</dbReference>
<dbReference type="SUPFAM" id="SSF53335">
    <property type="entry name" value="S-adenosyl-L-methionine-dependent methyltransferases"/>
    <property type="match status" value="1"/>
</dbReference>
<dbReference type="InterPro" id="IPR035926">
    <property type="entry name" value="NusB-like_sf"/>
</dbReference>
<dbReference type="GO" id="GO:0006355">
    <property type="term" value="P:regulation of DNA-templated transcription"/>
    <property type="evidence" value="ECO:0007669"/>
    <property type="project" value="InterPro"/>
</dbReference>
<dbReference type="Gene3D" id="3.30.70.1170">
    <property type="entry name" value="Sun protein, domain 3"/>
    <property type="match status" value="1"/>
</dbReference>
<name>A0A8J7MAX6_9BACT</name>
<accession>A0A8J7MAX6</accession>
<dbReference type="CDD" id="cd02440">
    <property type="entry name" value="AdoMet_MTases"/>
    <property type="match status" value="1"/>
</dbReference>
<dbReference type="PANTHER" id="PTHR22807:SF53">
    <property type="entry name" value="RIBOSOMAL RNA SMALL SUBUNIT METHYLTRANSFERASE B-RELATED"/>
    <property type="match status" value="1"/>
</dbReference>
<feature type="active site" description="Nucleophile" evidence="5">
    <location>
        <position position="369"/>
    </location>
</feature>
<dbReference type="PRINTS" id="PR02008">
    <property type="entry name" value="RCMTFAMILY"/>
</dbReference>
<dbReference type="InterPro" id="IPR023267">
    <property type="entry name" value="RCMT"/>
</dbReference>
<dbReference type="RefSeq" id="WP_200309655.1">
    <property type="nucleotide sequence ID" value="NZ_JAENIM010000008.1"/>
</dbReference>
<dbReference type="GO" id="GO:0003723">
    <property type="term" value="F:RNA binding"/>
    <property type="evidence" value="ECO:0007669"/>
    <property type="project" value="UniProtKB-UniRule"/>
</dbReference>
<evidence type="ECO:0000256" key="3">
    <source>
        <dbReference type="ARBA" id="ARBA00022691"/>
    </source>
</evidence>
<dbReference type="InterPro" id="IPR029063">
    <property type="entry name" value="SAM-dependent_MTases_sf"/>
</dbReference>
<dbReference type="Gene3D" id="3.40.50.150">
    <property type="entry name" value="Vaccinia Virus protein VP39"/>
    <property type="match status" value="1"/>
</dbReference>
<dbReference type="EMBL" id="JAENIM010000008">
    <property type="protein sequence ID" value="MBK1789636.1"/>
    <property type="molecule type" value="Genomic_DNA"/>
</dbReference>
<evidence type="ECO:0000256" key="4">
    <source>
        <dbReference type="ARBA" id="ARBA00022884"/>
    </source>
</evidence>
<feature type="binding site" evidence="5">
    <location>
        <position position="270"/>
    </location>
    <ligand>
        <name>S-adenosyl-L-methionine</name>
        <dbReference type="ChEBI" id="CHEBI:59789"/>
    </ligand>
</feature>
<evidence type="ECO:0000313" key="8">
    <source>
        <dbReference type="Proteomes" id="UP000624703"/>
    </source>
</evidence>
<dbReference type="Proteomes" id="UP000624703">
    <property type="component" value="Unassembled WGS sequence"/>
</dbReference>
<evidence type="ECO:0000259" key="6">
    <source>
        <dbReference type="PROSITE" id="PS51686"/>
    </source>
</evidence>
<dbReference type="GO" id="GO:0001510">
    <property type="term" value="P:RNA methylation"/>
    <property type="evidence" value="ECO:0007669"/>
    <property type="project" value="InterPro"/>
</dbReference>
<dbReference type="PROSITE" id="PS51686">
    <property type="entry name" value="SAM_MT_RSMB_NOP"/>
    <property type="match status" value="1"/>
</dbReference>
<dbReference type="Pfam" id="PF01189">
    <property type="entry name" value="Methyltr_RsmB-F"/>
    <property type="match status" value="1"/>
</dbReference>
<dbReference type="InterPro" id="IPR001678">
    <property type="entry name" value="MeTrfase_RsmB-F_NOP2_dom"/>
</dbReference>
<keyword evidence="3 5" id="KW-0949">S-adenosyl-L-methionine</keyword>
<keyword evidence="8" id="KW-1185">Reference proteome</keyword>
<dbReference type="InterPro" id="IPR049560">
    <property type="entry name" value="MeTrfase_RsmB-F_NOP2_cat"/>
</dbReference>
<dbReference type="Pfam" id="PF01029">
    <property type="entry name" value="NusB"/>
    <property type="match status" value="1"/>
</dbReference>
<feature type="binding site" evidence="5">
    <location>
        <position position="297"/>
    </location>
    <ligand>
        <name>S-adenosyl-L-methionine</name>
        <dbReference type="ChEBI" id="CHEBI:59789"/>
    </ligand>
</feature>
<gene>
    <name evidence="7" type="ORF">JIN82_00560</name>
</gene>
<feature type="binding site" evidence="5">
    <location>
        <begin position="246"/>
        <end position="252"/>
    </location>
    <ligand>
        <name>S-adenosyl-L-methionine</name>
        <dbReference type="ChEBI" id="CHEBI:59789"/>
    </ligand>
</feature>